<evidence type="ECO:0000313" key="6">
    <source>
        <dbReference type="EMBL" id="KAK8980999.1"/>
    </source>
</evidence>
<evidence type="ECO:0000256" key="3">
    <source>
        <dbReference type="SAM" id="MobiDB-lite"/>
    </source>
</evidence>
<keyword evidence="4" id="KW-0472">Membrane</keyword>
<evidence type="ECO:0000259" key="5">
    <source>
        <dbReference type="SMART" id="SM00856"/>
    </source>
</evidence>
<name>A0ABR2NXS5_9ROSI</name>
<dbReference type="InterPro" id="IPR051955">
    <property type="entry name" value="PME_Inhibitor"/>
</dbReference>
<feature type="transmembrane region" description="Helical" evidence="4">
    <location>
        <begin position="12"/>
        <end position="31"/>
    </location>
</feature>
<accession>A0ABR2NXS5</accession>
<keyword evidence="7" id="KW-1185">Reference proteome</keyword>
<organism evidence="6 7">
    <name type="scientific">Hibiscus sabdariffa</name>
    <name type="common">roselle</name>
    <dbReference type="NCBI Taxonomy" id="183260"/>
    <lineage>
        <taxon>Eukaryota</taxon>
        <taxon>Viridiplantae</taxon>
        <taxon>Streptophyta</taxon>
        <taxon>Embryophyta</taxon>
        <taxon>Tracheophyta</taxon>
        <taxon>Spermatophyta</taxon>
        <taxon>Magnoliopsida</taxon>
        <taxon>eudicotyledons</taxon>
        <taxon>Gunneridae</taxon>
        <taxon>Pentapetalae</taxon>
        <taxon>rosids</taxon>
        <taxon>malvids</taxon>
        <taxon>Malvales</taxon>
        <taxon>Malvaceae</taxon>
        <taxon>Malvoideae</taxon>
        <taxon>Hibiscus</taxon>
    </lineage>
</organism>
<comment type="similarity">
    <text evidence="2">Belongs to the PMEI family.</text>
</comment>
<feature type="compositionally biased region" description="Low complexity" evidence="3">
    <location>
        <begin position="200"/>
        <end position="213"/>
    </location>
</feature>
<evidence type="ECO:0000256" key="4">
    <source>
        <dbReference type="SAM" id="Phobius"/>
    </source>
</evidence>
<dbReference type="Gene3D" id="1.20.140.40">
    <property type="entry name" value="Invertase/pectin methylesterase inhibitor family protein"/>
    <property type="match status" value="1"/>
</dbReference>
<keyword evidence="1" id="KW-0732">Signal</keyword>
<evidence type="ECO:0000256" key="1">
    <source>
        <dbReference type="ARBA" id="ARBA00022729"/>
    </source>
</evidence>
<feature type="region of interest" description="Disordered" evidence="3">
    <location>
        <begin position="198"/>
        <end position="234"/>
    </location>
</feature>
<sequence length="234" mass="25747">MYHTSGRSKILFVVASISALVLLLFSLIGLLEESTGNTHIHRFHVTDHLRHAYSACQGTLYPDLCIAVVSVVPDFTSKPLLELISTILNRTMYEVTLCSANCANIEKRLRRNNTERAAINDCLELFNHTLAELTVASADLSRVSGNHHELRTFLSAAMTNQYTCLDGLDGSIGNTKNIIEKVYTTYLITSATLLQCSTKSPVSPNRNPRLSPSPEKRLPAVVIGERSETSIGSK</sequence>
<comment type="caution">
    <text evidence="6">The sequence shown here is derived from an EMBL/GenBank/DDBJ whole genome shotgun (WGS) entry which is preliminary data.</text>
</comment>
<evidence type="ECO:0000256" key="2">
    <source>
        <dbReference type="ARBA" id="ARBA00038471"/>
    </source>
</evidence>
<dbReference type="PANTHER" id="PTHR31080">
    <property type="entry name" value="PECTINESTERASE INHIBITOR-LIKE"/>
    <property type="match status" value="1"/>
</dbReference>
<gene>
    <name evidence="6" type="ORF">V6N11_059689</name>
</gene>
<dbReference type="Proteomes" id="UP001396334">
    <property type="component" value="Unassembled WGS sequence"/>
</dbReference>
<dbReference type="SUPFAM" id="SSF101148">
    <property type="entry name" value="Plant invertase/pectin methylesterase inhibitor"/>
    <property type="match status" value="1"/>
</dbReference>
<dbReference type="EMBL" id="JBBPBN010000090">
    <property type="protein sequence ID" value="KAK8980999.1"/>
    <property type="molecule type" value="Genomic_DNA"/>
</dbReference>
<protein>
    <recommendedName>
        <fullName evidence="5">Pectinesterase inhibitor domain-containing protein</fullName>
    </recommendedName>
</protein>
<keyword evidence="4" id="KW-0812">Transmembrane</keyword>
<proteinExistence type="inferred from homology"/>
<reference evidence="6 7" key="1">
    <citation type="journal article" date="2024" name="G3 (Bethesda)">
        <title>Genome assembly of Hibiscus sabdariffa L. provides insights into metabolisms of medicinal natural products.</title>
        <authorList>
            <person name="Kim T."/>
        </authorList>
    </citation>
    <scope>NUCLEOTIDE SEQUENCE [LARGE SCALE GENOMIC DNA]</scope>
    <source>
        <strain evidence="6">TK-2024</strain>
        <tissue evidence="6">Old leaves</tissue>
    </source>
</reference>
<dbReference type="Pfam" id="PF04043">
    <property type="entry name" value="PMEI"/>
    <property type="match status" value="1"/>
</dbReference>
<keyword evidence="4" id="KW-1133">Transmembrane helix</keyword>
<feature type="domain" description="Pectinesterase inhibitor" evidence="5">
    <location>
        <begin position="47"/>
        <end position="194"/>
    </location>
</feature>
<dbReference type="SMART" id="SM00856">
    <property type="entry name" value="PMEI"/>
    <property type="match status" value="1"/>
</dbReference>
<evidence type="ECO:0000313" key="7">
    <source>
        <dbReference type="Proteomes" id="UP001396334"/>
    </source>
</evidence>
<dbReference type="NCBIfam" id="TIGR01614">
    <property type="entry name" value="PME_inhib"/>
    <property type="match status" value="1"/>
</dbReference>
<dbReference type="InterPro" id="IPR035513">
    <property type="entry name" value="Invertase/methylesterase_inhib"/>
</dbReference>
<dbReference type="CDD" id="cd15798">
    <property type="entry name" value="PMEI-like_3"/>
    <property type="match status" value="1"/>
</dbReference>
<dbReference type="InterPro" id="IPR006501">
    <property type="entry name" value="Pectinesterase_inhib_dom"/>
</dbReference>